<proteinExistence type="predicted"/>
<dbReference type="PANTHER" id="PTHR31009">
    <property type="entry name" value="S-ADENOSYL-L-METHIONINE:CARBOXYL METHYLTRANSFERASE FAMILY PROTEIN"/>
    <property type="match status" value="1"/>
</dbReference>
<accession>A0AA88E0Z8</accession>
<keyword evidence="6" id="KW-1185">Reference proteome</keyword>
<dbReference type="GO" id="GO:0008168">
    <property type="term" value="F:methyltransferase activity"/>
    <property type="evidence" value="ECO:0007669"/>
    <property type="project" value="UniProtKB-KW"/>
</dbReference>
<comment type="caution">
    <text evidence="5">The sequence shown here is derived from an EMBL/GenBank/DDBJ whole genome shotgun (WGS) entry which is preliminary data.</text>
</comment>
<keyword evidence="2" id="KW-0808">Transferase</keyword>
<protein>
    <recommendedName>
        <fullName evidence="7">SAM dependent carboxyl methyltransferase</fullName>
    </recommendedName>
</protein>
<dbReference type="Gene3D" id="3.40.50.150">
    <property type="entry name" value="Vaccinia Virus protein VP39"/>
    <property type="match status" value="1"/>
</dbReference>
<dbReference type="Proteomes" id="UP001187192">
    <property type="component" value="Unassembled WGS sequence"/>
</dbReference>
<keyword evidence="4" id="KW-0460">Magnesium</keyword>
<gene>
    <name evidence="5" type="ORF">TIFTF001_034758</name>
</gene>
<dbReference type="InterPro" id="IPR029063">
    <property type="entry name" value="SAM-dependent_MTases_sf"/>
</dbReference>
<organism evidence="5 6">
    <name type="scientific">Ficus carica</name>
    <name type="common">Common fig</name>
    <dbReference type="NCBI Taxonomy" id="3494"/>
    <lineage>
        <taxon>Eukaryota</taxon>
        <taxon>Viridiplantae</taxon>
        <taxon>Streptophyta</taxon>
        <taxon>Embryophyta</taxon>
        <taxon>Tracheophyta</taxon>
        <taxon>Spermatophyta</taxon>
        <taxon>Magnoliopsida</taxon>
        <taxon>eudicotyledons</taxon>
        <taxon>Gunneridae</taxon>
        <taxon>Pentapetalae</taxon>
        <taxon>rosids</taxon>
        <taxon>fabids</taxon>
        <taxon>Rosales</taxon>
        <taxon>Moraceae</taxon>
        <taxon>Ficeae</taxon>
        <taxon>Ficus</taxon>
    </lineage>
</organism>
<dbReference type="SUPFAM" id="SSF53335">
    <property type="entry name" value="S-adenosyl-L-methionine-dependent methyltransferases"/>
    <property type="match status" value="1"/>
</dbReference>
<dbReference type="AlphaFoldDB" id="A0AA88E0Z8"/>
<evidence type="ECO:0000313" key="6">
    <source>
        <dbReference type="Proteomes" id="UP001187192"/>
    </source>
</evidence>
<evidence type="ECO:0000256" key="3">
    <source>
        <dbReference type="ARBA" id="ARBA00022723"/>
    </source>
</evidence>
<sequence>MENFLNARAEEIVQGGLLAFVVPGRSNGAPHSEAFGNKTTKLLESCLIDMVNKGKISSENVDSFNLPAYYASPQDVEAVVKRNGYFSIETIEHLPQQMPRSKEFASALRAGMGGTLKKQFGEEILDEFFDLLYKKFEENLSFIFESGKAISLFVLLKRIVTE</sequence>
<dbReference type="EMBL" id="BTGU01000254">
    <property type="protein sequence ID" value="GMN65685.1"/>
    <property type="molecule type" value="Genomic_DNA"/>
</dbReference>
<dbReference type="GO" id="GO:0032259">
    <property type="term" value="P:methylation"/>
    <property type="evidence" value="ECO:0007669"/>
    <property type="project" value="UniProtKB-KW"/>
</dbReference>
<name>A0AA88E0Z8_FICCA</name>
<dbReference type="InterPro" id="IPR005299">
    <property type="entry name" value="MeTrfase_7"/>
</dbReference>
<evidence type="ECO:0000256" key="2">
    <source>
        <dbReference type="ARBA" id="ARBA00022679"/>
    </source>
</evidence>
<dbReference type="GO" id="GO:0046872">
    <property type="term" value="F:metal ion binding"/>
    <property type="evidence" value="ECO:0007669"/>
    <property type="project" value="UniProtKB-KW"/>
</dbReference>
<dbReference type="Pfam" id="PF03492">
    <property type="entry name" value="Methyltransf_7"/>
    <property type="match status" value="1"/>
</dbReference>
<dbReference type="InterPro" id="IPR042086">
    <property type="entry name" value="MeTrfase_capping"/>
</dbReference>
<reference evidence="5" key="1">
    <citation type="submission" date="2023-07" db="EMBL/GenBank/DDBJ databases">
        <title>draft genome sequence of fig (Ficus carica).</title>
        <authorList>
            <person name="Takahashi T."/>
            <person name="Nishimura K."/>
        </authorList>
    </citation>
    <scope>NUCLEOTIDE SEQUENCE</scope>
</reference>
<keyword evidence="1" id="KW-0489">Methyltransferase</keyword>
<evidence type="ECO:0000313" key="5">
    <source>
        <dbReference type="EMBL" id="GMN65685.1"/>
    </source>
</evidence>
<keyword evidence="3" id="KW-0479">Metal-binding</keyword>
<evidence type="ECO:0008006" key="7">
    <source>
        <dbReference type="Google" id="ProtNLM"/>
    </source>
</evidence>
<dbReference type="Gene3D" id="1.10.1200.270">
    <property type="entry name" value="Methyltransferase, alpha-helical capping domain"/>
    <property type="match status" value="1"/>
</dbReference>
<evidence type="ECO:0000256" key="4">
    <source>
        <dbReference type="ARBA" id="ARBA00022842"/>
    </source>
</evidence>
<evidence type="ECO:0000256" key="1">
    <source>
        <dbReference type="ARBA" id="ARBA00022603"/>
    </source>
</evidence>